<evidence type="ECO:0000259" key="5">
    <source>
        <dbReference type="Pfam" id="PF00171"/>
    </source>
</evidence>
<feature type="domain" description="Aldehyde dehydrogenase" evidence="5">
    <location>
        <begin position="40"/>
        <end position="496"/>
    </location>
</feature>
<dbReference type="FunFam" id="3.40.309.10:FF:000009">
    <property type="entry name" value="Aldehyde dehydrogenase A"/>
    <property type="match status" value="1"/>
</dbReference>
<keyword evidence="2 4" id="KW-0560">Oxidoreductase</keyword>
<dbReference type="InterPro" id="IPR016163">
    <property type="entry name" value="Ald_DH_C"/>
</dbReference>
<evidence type="ECO:0000256" key="1">
    <source>
        <dbReference type="ARBA" id="ARBA00009986"/>
    </source>
</evidence>
<evidence type="ECO:0000256" key="3">
    <source>
        <dbReference type="PROSITE-ProRule" id="PRU10007"/>
    </source>
</evidence>
<dbReference type="Gene3D" id="3.40.605.10">
    <property type="entry name" value="Aldehyde Dehydrogenase, Chain A, domain 1"/>
    <property type="match status" value="1"/>
</dbReference>
<dbReference type="EC" id="1.2.1.20" evidence="6"/>
<evidence type="ECO:0000256" key="2">
    <source>
        <dbReference type="ARBA" id="ARBA00023002"/>
    </source>
</evidence>
<proteinExistence type="inferred from homology"/>
<reference evidence="6 7" key="1">
    <citation type="submission" date="2020-07" db="EMBL/GenBank/DDBJ databases">
        <title>Sequencing the genomes of 1000 actinobacteria strains.</title>
        <authorList>
            <person name="Klenk H.-P."/>
        </authorList>
    </citation>
    <scope>NUCLEOTIDE SEQUENCE [LARGE SCALE GENOMIC DNA]</scope>
    <source>
        <strain evidence="6 7">DSM 45927</strain>
    </source>
</reference>
<evidence type="ECO:0000313" key="7">
    <source>
        <dbReference type="Proteomes" id="UP000575985"/>
    </source>
</evidence>
<gene>
    <name evidence="6" type="ORF">HNR12_003869</name>
</gene>
<accession>A0A853BTG0</accession>
<evidence type="ECO:0000313" key="6">
    <source>
        <dbReference type="EMBL" id="NYI97592.1"/>
    </source>
</evidence>
<evidence type="ECO:0000256" key="4">
    <source>
        <dbReference type="RuleBase" id="RU003345"/>
    </source>
</evidence>
<dbReference type="EC" id="1.2.1.79" evidence="6"/>
<dbReference type="InterPro" id="IPR016162">
    <property type="entry name" value="Ald_DH_N"/>
</dbReference>
<protein>
    <submittedName>
        <fullName evidence="6">Aldehyde dehydrogenase (NAD+)/succinate-semialdehyde dehydrogenase/glutarate-semialdehyde dehydrogenase</fullName>
        <ecNumber evidence="6">1.2.1.16</ecNumber>
        <ecNumber evidence="6">1.2.1.20</ecNumber>
        <ecNumber evidence="6">1.2.1.3</ecNumber>
        <ecNumber evidence="6">1.2.1.79</ecNumber>
    </submittedName>
</protein>
<dbReference type="GO" id="GO:0102810">
    <property type="term" value="F:glutarate-semialdehyde dehydrogenase (NADP+) activity"/>
    <property type="evidence" value="ECO:0007669"/>
    <property type="project" value="UniProtKB-EC"/>
</dbReference>
<dbReference type="AlphaFoldDB" id="A0A853BTG0"/>
<sequence>MTTAMQRKSGLRGLSGFTTRAAVEAALPRLTGRVAADPARTTTTTAPFTGEPVAALPQSTAADVAGAFERARAAQRRWAALTPRERAEPFVRFHDLVLSRQREILDIIQWETGKARRHAFEEVYDAAGGTLHYARRAPRLLRRERTPGAVPGATRTYFHRRPKGVVSVISPWNYPLALPVSDAVPALLAGNAVVAKPDTQTALSALWAIDVAVEAGLPEDLWIPVLGEPAEIGDALIDNADYVAFTGSSPVGAAIAQRAAARLIGCSAELGGKNPAIVCEDADLDWTVEGVQRACFSNAGQLCISMERVYVHESRYAEFTERFADAVRGMELNADFDYSADMGSLTLRRQFERVDAHVRDARDKGAEVLAGGRPRTEIGPLFYEPTVLAGVAPTMAACGEETFGPVVAVYPFGDEDEAVHAANATDYGLNASVWTRDTARGRRLAERIDAGTVNVNEGYGAAWASYGAPMGGMKRSGLGRRHGVEGLLRYTESQTIASQRFVSLGGTPGMNAETLSSVMTASARLMKRFRIR</sequence>
<dbReference type="Gene3D" id="3.40.309.10">
    <property type="entry name" value="Aldehyde Dehydrogenase, Chain A, domain 2"/>
    <property type="match status" value="1"/>
</dbReference>
<dbReference type="InterPro" id="IPR029510">
    <property type="entry name" value="Ald_DH_CS_GLU"/>
</dbReference>
<organism evidence="6 7">
    <name type="scientific">Streptomonospora nanhaiensis</name>
    <dbReference type="NCBI Taxonomy" id="1323731"/>
    <lineage>
        <taxon>Bacteria</taxon>
        <taxon>Bacillati</taxon>
        <taxon>Actinomycetota</taxon>
        <taxon>Actinomycetes</taxon>
        <taxon>Streptosporangiales</taxon>
        <taxon>Nocardiopsidaceae</taxon>
        <taxon>Streptomonospora</taxon>
    </lineage>
</organism>
<dbReference type="EMBL" id="JACCFO010000001">
    <property type="protein sequence ID" value="NYI97592.1"/>
    <property type="molecule type" value="Genomic_DNA"/>
</dbReference>
<dbReference type="EC" id="1.2.1.16" evidence="6"/>
<comment type="caution">
    <text evidence="6">The sequence shown here is derived from an EMBL/GenBank/DDBJ whole genome shotgun (WGS) entry which is preliminary data.</text>
</comment>
<dbReference type="GO" id="GO:0036243">
    <property type="term" value="F:succinate-semialdehyde dehydrogenase (NADP+) activity"/>
    <property type="evidence" value="ECO:0007669"/>
    <property type="project" value="UniProtKB-EC"/>
</dbReference>
<dbReference type="SUPFAM" id="SSF53720">
    <property type="entry name" value="ALDH-like"/>
    <property type="match status" value="1"/>
</dbReference>
<comment type="similarity">
    <text evidence="1 4">Belongs to the aldehyde dehydrogenase family.</text>
</comment>
<dbReference type="EC" id="1.2.1.3" evidence="6"/>
<dbReference type="Proteomes" id="UP000575985">
    <property type="component" value="Unassembled WGS sequence"/>
</dbReference>
<dbReference type="PROSITE" id="PS00687">
    <property type="entry name" value="ALDEHYDE_DEHYDR_GLU"/>
    <property type="match status" value="1"/>
</dbReference>
<dbReference type="InterPro" id="IPR015590">
    <property type="entry name" value="Aldehyde_DH_dom"/>
</dbReference>
<dbReference type="GO" id="GO:0004029">
    <property type="term" value="F:aldehyde dehydrogenase (NAD+) activity"/>
    <property type="evidence" value="ECO:0007669"/>
    <property type="project" value="UniProtKB-EC"/>
</dbReference>
<dbReference type="NCBIfam" id="NF006916">
    <property type="entry name" value="PRK09407.1"/>
    <property type="match status" value="1"/>
</dbReference>
<feature type="active site" evidence="3">
    <location>
        <position position="269"/>
    </location>
</feature>
<name>A0A853BTG0_9ACTN</name>
<keyword evidence="7" id="KW-1185">Reference proteome</keyword>
<dbReference type="InterPro" id="IPR016161">
    <property type="entry name" value="Ald_DH/histidinol_DH"/>
</dbReference>
<dbReference type="Pfam" id="PF00171">
    <property type="entry name" value="Aldedh"/>
    <property type="match status" value="1"/>
</dbReference>
<dbReference type="PANTHER" id="PTHR11699">
    <property type="entry name" value="ALDEHYDE DEHYDROGENASE-RELATED"/>
    <property type="match status" value="1"/>
</dbReference>